<name>A0ABX8IXV5_9GAMM</name>
<evidence type="ECO:0000259" key="1">
    <source>
        <dbReference type="PROSITE" id="PS51534"/>
    </source>
</evidence>
<dbReference type="Proteomes" id="UP000683436">
    <property type="component" value="Chromosome"/>
</dbReference>
<dbReference type="Pfam" id="PF13676">
    <property type="entry name" value="TIR_2"/>
    <property type="match status" value="1"/>
</dbReference>
<keyword evidence="2" id="KW-0675">Receptor</keyword>
<reference evidence="2 3" key="1">
    <citation type="submission" date="2021-06" db="EMBL/GenBank/DDBJ databases">
        <title>Microbial metabolic specificity influences pelagic lipid remineralization.</title>
        <authorList>
            <person name="Behrendt L."/>
            <person name="Hunter J.E."/>
            <person name="Alcolombri U."/>
            <person name="Smriga S."/>
            <person name="Mincer T."/>
            <person name="Lowenstein D.P."/>
            <person name="Peaudecerf F.J."/>
            <person name="Fernandez V.I."/>
            <person name="Fredricks H."/>
            <person name="Almblad H."/>
            <person name="Harrison J.J."/>
            <person name="Stocker R."/>
            <person name="Van Mooy B.A.S."/>
        </authorList>
    </citation>
    <scope>NUCLEOTIDE SEQUENCE [LARGE SCALE GENOMIC DNA]</scope>
    <source>
        <strain evidence="2 3">A252</strain>
    </source>
</reference>
<dbReference type="InterPro" id="IPR013568">
    <property type="entry name" value="SEFIR_dom"/>
</dbReference>
<accession>A0ABX8IXV5</accession>
<gene>
    <name evidence="2" type="ORF">KQ248_08085</name>
</gene>
<proteinExistence type="predicted"/>
<evidence type="ECO:0000313" key="3">
    <source>
        <dbReference type="Proteomes" id="UP000683436"/>
    </source>
</evidence>
<feature type="domain" description="SEFIR" evidence="1">
    <location>
        <begin position="2"/>
        <end position="133"/>
    </location>
</feature>
<evidence type="ECO:0000313" key="2">
    <source>
        <dbReference type="EMBL" id="QWV18606.1"/>
    </source>
</evidence>
<dbReference type="PROSITE" id="PS51534">
    <property type="entry name" value="SEFIR"/>
    <property type="match status" value="1"/>
</dbReference>
<organism evidence="2 3">
    <name type="scientific">Stutzerimonas zhaodongensis</name>
    <dbReference type="NCBI Taxonomy" id="1176257"/>
    <lineage>
        <taxon>Bacteria</taxon>
        <taxon>Pseudomonadati</taxon>
        <taxon>Pseudomonadota</taxon>
        <taxon>Gammaproteobacteria</taxon>
        <taxon>Pseudomonadales</taxon>
        <taxon>Pseudomonadaceae</taxon>
        <taxon>Stutzerimonas</taxon>
    </lineage>
</organism>
<keyword evidence="3" id="KW-1185">Reference proteome</keyword>
<sequence>MSADLFISYAWTSTCHREWVRLLASHLHLIGYDVKIDETVDYGSSLHGFMREVTEAAHILLIVDENYVTRANNRPESGVGIETKWISGAFMGKPATWLSVVFVRNPKRLLPSWLLEHNPKGFDFNSTRENNEFPGSLQIDEVWRWVEGLPANRTHAIPLSLVRKRAARLERVDARRDPALYANPALSGRVTFRYKDHPHYTVGHGEFEFKINISGCSHNSVYIYTDSGLKAIGLITDQNYNHLTVESFITPGRVVQAAVGQRIVLLNSHGALCVITVDEVQKEVNAKEYVPEHATFAYKVLVDE</sequence>
<dbReference type="RefSeq" id="WP_216707149.1">
    <property type="nucleotide sequence ID" value="NZ_CP076683.1"/>
</dbReference>
<protein>
    <submittedName>
        <fullName evidence="2">Toll/interleukin-1 receptor domain-containing protein</fullName>
    </submittedName>
</protein>
<dbReference type="InterPro" id="IPR000157">
    <property type="entry name" value="TIR_dom"/>
</dbReference>
<dbReference type="EMBL" id="CP076683">
    <property type="protein sequence ID" value="QWV18606.1"/>
    <property type="molecule type" value="Genomic_DNA"/>
</dbReference>